<keyword evidence="6 13" id="KW-0732">Signal</keyword>
<dbReference type="InterPro" id="IPR012910">
    <property type="entry name" value="Plug_dom"/>
</dbReference>
<dbReference type="Pfam" id="PF07715">
    <property type="entry name" value="Plug"/>
    <property type="match status" value="1"/>
</dbReference>
<dbReference type="InterPro" id="IPR010917">
    <property type="entry name" value="TonB_rcpt_CS"/>
</dbReference>
<dbReference type="SUPFAM" id="SSF56935">
    <property type="entry name" value="Porins"/>
    <property type="match status" value="1"/>
</dbReference>
<name>A0A443ILF4_9RHOB</name>
<dbReference type="PROSITE" id="PS01156">
    <property type="entry name" value="TONB_DEPENDENT_REC_2"/>
    <property type="match status" value="1"/>
</dbReference>
<accession>A0A443ILF4</accession>
<dbReference type="GO" id="GO:0044718">
    <property type="term" value="P:siderophore transmembrane transport"/>
    <property type="evidence" value="ECO:0007669"/>
    <property type="project" value="TreeGrafter"/>
</dbReference>
<feature type="chain" id="PRO_5019588063" evidence="13">
    <location>
        <begin position="30"/>
        <end position="732"/>
    </location>
</feature>
<keyword evidence="8 10" id="KW-0472">Membrane</keyword>
<gene>
    <name evidence="16" type="ORF">D2T33_19010</name>
</gene>
<keyword evidence="9 10" id="KW-0998">Cell outer membrane</keyword>
<dbReference type="GO" id="GO:0015232">
    <property type="term" value="F:heme transmembrane transporter activity"/>
    <property type="evidence" value="ECO:0007669"/>
    <property type="project" value="InterPro"/>
</dbReference>
<evidence type="ECO:0000256" key="3">
    <source>
        <dbReference type="ARBA" id="ARBA00022448"/>
    </source>
</evidence>
<comment type="subcellular location">
    <subcellularLocation>
        <location evidence="1 10">Cell outer membrane</location>
        <topology evidence="1 10">Multi-pass membrane protein</topology>
    </subcellularLocation>
</comment>
<dbReference type="PANTHER" id="PTHR30069">
    <property type="entry name" value="TONB-DEPENDENT OUTER MEMBRANE RECEPTOR"/>
    <property type="match status" value="1"/>
</dbReference>
<proteinExistence type="inferred from homology"/>
<dbReference type="InterPro" id="IPR011276">
    <property type="entry name" value="TonB_haem/Hb_rcpt"/>
</dbReference>
<dbReference type="PROSITE" id="PS52016">
    <property type="entry name" value="TONB_DEPENDENT_REC_3"/>
    <property type="match status" value="1"/>
</dbReference>
<dbReference type="PANTHER" id="PTHR30069:SF41">
    <property type="entry name" value="HEME_HEMOPEXIN UTILIZATION PROTEIN C"/>
    <property type="match status" value="1"/>
</dbReference>
<comment type="similarity">
    <text evidence="2 10 12">Belongs to the TonB-dependent receptor family.</text>
</comment>
<evidence type="ECO:0000259" key="14">
    <source>
        <dbReference type="Pfam" id="PF00593"/>
    </source>
</evidence>
<evidence type="ECO:0000313" key="16">
    <source>
        <dbReference type="EMBL" id="RWR06096.1"/>
    </source>
</evidence>
<evidence type="ECO:0000256" key="7">
    <source>
        <dbReference type="ARBA" id="ARBA00023077"/>
    </source>
</evidence>
<dbReference type="InterPro" id="IPR037066">
    <property type="entry name" value="Plug_dom_sf"/>
</dbReference>
<feature type="domain" description="TonB-dependent receptor plug" evidence="15">
    <location>
        <begin position="69"/>
        <end position="179"/>
    </location>
</feature>
<evidence type="ECO:0000256" key="1">
    <source>
        <dbReference type="ARBA" id="ARBA00004571"/>
    </source>
</evidence>
<evidence type="ECO:0000256" key="12">
    <source>
        <dbReference type="RuleBase" id="RU003357"/>
    </source>
</evidence>
<evidence type="ECO:0000256" key="10">
    <source>
        <dbReference type="PROSITE-ProRule" id="PRU01360"/>
    </source>
</evidence>
<dbReference type="GO" id="GO:0015344">
    <property type="term" value="F:siderophore uptake transmembrane transporter activity"/>
    <property type="evidence" value="ECO:0007669"/>
    <property type="project" value="TreeGrafter"/>
</dbReference>
<sequence>MSHHALARFHTLGFLLGSSILAGLPGSLAAQEAASPQDGQTAASGAVVLDPLLITARDGSGGGQGDSIYRTPDAVSSTDAAEIQTRSGGNPQGALRMMPGVFTRQQSSQPGIEVNIRGLSGYGRVNAMIDGVPQTFRNIAGHEASGGSMLYVQPELLAGVDVARGAVAGAAGSGTLAGAANFRTLDIDDVVSEGQKQGVLTRLKFGDNGYHRSGMVAMGQRFDGLWGGMGEANYVVGTAYTVQGDYKGGHDYEIPGGQTGRASGNSPKGSLAKVEISPNAAHRFSIGWRDYDNTFRNSSYTWNVRNNTWTAGYAYDPGSRWINLDIEAYYNDSKLDYLNTTGSYAGRRTEDRTTGLNVTNRASVDWMGHPLDLQYGVSWSRNDFQTHYARGGNSPGKLDKASLFGEAALDLGRFGLNGGLRYDHWKIDGYRAPYAAGVGDCPAGGAACGDDWVTRDGGKLLPKIGLTFKAREDLELYASYAHTFRPPTTHEAFFSLVPFGNGTGSGVANNLDLRPETSRTVEIGANFVRDGLFLPGDKARLKVGAFHSDIRNYIVNDFVYVPGRGTTAMWVNRSGTTGMDGIEIEGGYDLGFAYLNLAFTASNTDDQPHGDGAGSGNGEGSVLPDTVATLDIGTRLMDRRLSLGAQVRYVGEGKEAIGDYSGSGITSQWTTTDAYTLVDLYGSYAVTDRVEAFLSVENVEDKKYGYAGSGYGGYAAQTGRGRTFIVGMTARF</sequence>
<dbReference type="Pfam" id="PF00593">
    <property type="entry name" value="TonB_dep_Rec_b-barrel"/>
    <property type="match status" value="1"/>
</dbReference>
<reference evidence="16 17" key="1">
    <citation type="submission" date="2019-01" db="EMBL/GenBank/DDBJ databases">
        <title>Sinorhodobacter populi sp. nov. isolated from the symptomatic bark tissue of Populus euramericana canker.</title>
        <authorList>
            <person name="Xu G."/>
        </authorList>
    </citation>
    <scope>NUCLEOTIDE SEQUENCE [LARGE SCALE GENOMIC DNA]</scope>
    <source>
        <strain evidence="16 17">2D-5</strain>
    </source>
</reference>
<evidence type="ECO:0000256" key="13">
    <source>
        <dbReference type="SAM" id="SignalP"/>
    </source>
</evidence>
<evidence type="ECO:0000256" key="6">
    <source>
        <dbReference type="ARBA" id="ARBA00022729"/>
    </source>
</evidence>
<keyword evidence="4 10" id="KW-1134">Transmembrane beta strand</keyword>
<evidence type="ECO:0000256" key="4">
    <source>
        <dbReference type="ARBA" id="ARBA00022452"/>
    </source>
</evidence>
<evidence type="ECO:0000259" key="15">
    <source>
        <dbReference type="Pfam" id="PF07715"/>
    </source>
</evidence>
<dbReference type="Gene3D" id="2.170.130.10">
    <property type="entry name" value="TonB-dependent receptor, plug domain"/>
    <property type="match status" value="1"/>
</dbReference>
<organism evidence="16 17">
    <name type="scientific">Paenirhodobacter populi</name>
    <dbReference type="NCBI Taxonomy" id="2306993"/>
    <lineage>
        <taxon>Bacteria</taxon>
        <taxon>Pseudomonadati</taxon>
        <taxon>Pseudomonadota</taxon>
        <taxon>Alphaproteobacteria</taxon>
        <taxon>Rhodobacterales</taxon>
        <taxon>Rhodobacter group</taxon>
        <taxon>Paenirhodobacter</taxon>
    </lineage>
</organism>
<keyword evidence="5 10" id="KW-0812">Transmembrane</keyword>
<dbReference type="InterPro" id="IPR000531">
    <property type="entry name" value="Beta-barrel_TonB"/>
</dbReference>
<keyword evidence="7 12" id="KW-0798">TonB box</keyword>
<dbReference type="InterPro" id="IPR036942">
    <property type="entry name" value="Beta-barrel_TonB_sf"/>
</dbReference>
<evidence type="ECO:0000256" key="8">
    <source>
        <dbReference type="ARBA" id="ARBA00023136"/>
    </source>
</evidence>
<evidence type="ECO:0000256" key="11">
    <source>
        <dbReference type="PROSITE-ProRule" id="PRU10144"/>
    </source>
</evidence>
<dbReference type="GO" id="GO:0009279">
    <property type="term" value="C:cell outer membrane"/>
    <property type="evidence" value="ECO:0007669"/>
    <property type="project" value="UniProtKB-SubCell"/>
</dbReference>
<evidence type="ECO:0000256" key="9">
    <source>
        <dbReference type="ARBA" id="ARBA00023237"/>
    </source>
</evidence>
<comment type="caution">
    <text evidence="16">The sequence shown here is derived from an EMBL/GenBank/DDBJ whole genome shotgun (WGS) entry which is preliminary data.</text>
</comment>
<keyword evidence="3 10" id="KW-0813">Transport</keyword>
<dbReference type="Proteomes" id="UP000285710">
    <property type="component" value="Unassembled WGS sequence"/>
</dbReference>
<evidence type="ECO:0000256" key="2">
    <source>
        <dbReference type="ARBA" id="ARBA00009810"/>
    </source>
</evidence>
<feature type="domain" description="TonB-dependent receptor-like beta-barrel" evidence="14">
    <location>
        <begin position="271"/>
        <end position="699"/>
    </location>
</feature>
<keyword evidence="17" id="KW-1185">Reference proteome</keyword>
<feature type="short sequence motif" description="TonB C-terminal box" evidence="11">
    <location>
        <begin position="715"/>
        <end position="732"/>
    </location>
</feature>
<keyword evidence="16" id="KW-0675">Receptor</keyword>
<feature type="signal peptide" evidence="13">
    <location>
        <begin position="1"/>
        <end position="29"/>
    </location>
</feature>
<dbReference type="EMBL" id="SAUW01000031">
    <property type="protein sequence ID" value="RWR06096.1"/>
    <property type="molecule type" value="Genomic_DNA"/>
</dbReference>
<evidence type="ECO:0000256" key="5">
    <source>
        <dbReference type="ARBA" id="ARBA00022692"/>
    </source>
</evidence>
<dbReference type="Gene3D" id="2.40.170.20">
    <property type="entry name" value="TonB-dependent receptor, beta-barrel domain"/>
    <property type="match status" value="1"/>
</dbReference>
<evidence type="ECO:0000313" key="17">
    <source>
        <dbReference type="Proteomes" id="UP000285710"/>
    </source>
</evidence>
<dbReference type="NCBIfam" id="TIGR01785">
    <property type="entry name" value="TonB-hemin"/>
    <property type="match status" value="1"/>
</dbReference>
<dbReference type="InterPro" id="IPR039426">
    <property type="entry name" value="TonB-dep_rcpt-like"/>
</dbReference>
<protein>
    <submittedName>
        <fullName evidence="16">TonB-dependent receptor</fullName>
    </submittedName>
</protein>
<reference evidence="16 17" key="2">
    <citation type="submission" date="2019-01" db="EMBL/GenBank/DDBJ databases">
        <authorList>
            <person name="Li Y."/>
        </authorList>
    </citation>
    <scope>NUCLEOTIDE SEQUENCE [LARGE SCALE GENOMIC DNA]</scope>
    <source>
        <strain evidence="16 17">2D-5</strain>
    </source>
</reference>
<dbReference type="RefSeq" id="WP_128270828.1">
    <property type="nucleotide sequence ID" value="NZ_SAUW01000031.1"/>
</dbReference>
<dbReference type="AlphaFoldDB" id="A0A443ILF4"/>